<dbReference type="Gene3D" id="3.40.50.970">
    <property type="match status" value="1"/>
</dbReference>
<dbReference type="InterPro" id="IPR029061">
    <property type="entry name" value="THDP-binding"/>
</dbReference>
<reference evidence="1 2" key="1">
    <citation type="submission" date="2016-03" db="EMBL/GenBank/DDBJ databases">
        <title>Shallow-sea hydrothermal system.</title>
        <authorList>
            <person name="Tang K."/>
        </authorList>
    </citation>
    <scope>NUCLEOTIDE SEQUENCE [LARGE SCALE GENOMIC DNA]</scope>
    <source>
        <strain evidence="1 2">JLT9</strain>
    </source>
</reference>
<organism evidence="1 2">
    <name type="scientific">Serinicoccus hydrothermalis</name>
    <dbReference type="NCBI Taxonomy" id="1758689"/>
    <lineage>
        <taxon>Bacteria</taxon>
        <taxon>Bacillati</taxon>
        <taxon>Actinomycetota</taxon>
        <taxon>Actinomycetes</taxon>
        <taxon>Micrococcales</taxon>
        <taxon>Ornithinimicrobiaceae</taxon>
        <taxon>Serinicoccus</taxon>
    </lineage>
</organism>
<dbReference type="AlphaFoldDB" id="A0A1B1N9P6"/>
<evidence type="ECO:0000313" key="1">
    <source>
        <dbReference type="EMBL" id="ANS78105.1"/>
    </source>
</evidence>
<gene>
    <name evidence="1" type="ORF">SGUI_0709</name>
</gene>
<name>A0A1B1N9P6_9MICO</name>
<accession>A0A1B1N9P6</accession>
<dbReference type="Proteomes" id="UP000092482">
    <property type="component" value="Chromosome"/>
</dbReference>
<sequence>MVWNDAAYGAEVNLYGLQGLARGPMLIPEADFAALAGGVGAEGVVVRTPADLDRLEAWAAEPEESRRFLVLDCRISGDVIAPYQEEIIRVDS</sequence>
<evidence type="ECO:0000313" key="2">
    <source>
        <dbReference type="Proteomes" id="UP000092482"/>
    </source>
</evidence>
<dbReference type="PATRIC" id="fig|1758689.4.peg.742"/>
<dbReference type="EMBL" id="CP014989">
    <property type="protein sequence ID" value="ANS78105.1"/>
    <property type="molecule type" value="Genomic_DNA"/>
</dbReference>
<keyword evidence="2" id="KW-1185">Reference proteome</keyword>
<dbReference type="SUPFAM" id="SSF52518">
    <property type="entry name" value="Thiamin diphosphate-binding fold (THDP-binding)"/>
    <property type="match status" value="1"/>
</dbReference>
<dbReference type="GO" id="GO:0000287">
    <property type="term" value="F:magnesium ion binding"/>
    <property type="evidence" value="ECO:0007669"/>
    <property type="project" value="UniProtKB-ARBA"/>
</dbReference>
<protein>
    <submittedName>
        <fullName evidence="1">TPP-requiring enzyme</fullName>
    </submittedName>
</protein>
<proteinExistence type="predicted"/>
<dbReference type="KEGG" id="serj:SGUI_0709"/>
<dbReference type="STRING" id="1758689.SGUI_0709"/>